<dbReference type="EMBL" id="JAHIBW010000003">
    <property type="protein sequence ID" value="KAG7311931.1"/>
    <property type="molecule type" value="Genomic_DNA"/>
</dbReference>
<feature type="non-terminal residue" evidence="1">
    <location>
        <position position="67"/>
    </location>
</feature>
<name>A0ABQ7R3P9_PLUXY</name>
<reference evidence="1 2" key="1">
    <citation type="submission" date="2021-06" db="EMBL/GenBank/DDBJ databases">
        <title>A haploid diamondback moth (Plutella xylostella L.) genome assembly resolves 31 chromosomes and identifies a diamide resistance mutation.</title>
        <authorList>
            <person name="Ward C.M."/>
            <person name="Perry K.D."/>
            <person name="Baker G."/>
            <person name="Powis K."/>
            <person name="Heckel D.G."/>
            <person name="Baxter S.W."/>
        </authorList>
    </citation>
    <scope>NUCLEOTIDE SEQUENCE [LARGE SCALE GENOMIC DNA]</scope>
    <source>
        <strain evidence="1 2">LV</strain>
        <tissue evidence="1">Single pupa</tissue>
    </source>
</reference>
<evidence type="ECO:0000313" key="2">
    <source>
        <dbReference type="Proteomes" id="UP000823941"/>
    </source>
</evidence>
<evidence type="ECO:0000313" key="1">
    <source>
        <dbReference type="EMBL" id="KAG7311931.1"/>
    </source>
</evidence>
<proteinExistence type="predicted"/>
<sequence length="67" mass="7278">EKIGTDYGNVRRSGSVGPRLCVSPSSPLTRMTSLNYADKKRASCKTGLANFSVPEELDLQGFVKGMR</sequence>
<gene>
    <name evidence="1" type="ORF">JYU34_001354</name>
</gene>
<comment type="caution">
    <text evidence="1">The sequence shown here is derived from an EMBL/GenBank/DDBJ whole genome shotgun (WGS) entry which is preliminary data.</text>
</comment>
<organism evidence="1 2">
    <name type="scientific">Plutella xylostella</name>
    <name type="common">Diamondback moth</name>
    <name type="synonym">Plutella maculipennis</name>
    <dbReference type="NCBI Taxonomy" id="51655"/>
    <lineage>
        <taxon>Eukaryota</taxon>
        <taxon>Metazoa</taxon>
        <taxon>Ecdysozoa</taxon>
        <taxon>Arthropoda</taxon>
        <taxon>Hexapoda</taxon>
        <taxon>Insecta</taxon>
        <taxon>Pterygota</taxon>
        <taxon>Neoptera</taxon>
        <taxon>Endopterygota</taxon>
        <taxon>Lepidoptera</taxon>
        <taxon>Glossata</taxon>
        <taxon>Ditrysia</taxon>
        <taxon>Yponomeutoidea</taxon>
        <taxon>Plutellidae</taxon>
        <taxon>Plutella</taxon>
    </lineage>
</organism>
<accession>A0ABQ7R3P9</accession>
<feature type="non-terminal residue" evidence="1">
    <location>
        <position position="1"/>
    </location>
</feature>
<dbReference type="Proteomes" id="UP000823941">
    <property type="component" value="Chromosome 3"/>
</dbReference>
<protein>
    <submittedName>
        <fullName evidence="1">Uncharacterized protein</fullName>
    </submittedName>
</protein>
<keyword evidence="2" id="KW-1185">Reference proteome</keyword>